<dbReference type="PANTHER" id="PTHR23257:SF958">
    <property type="entry name" value="SERINE_THREONINE-PROTEIN KINASE WNK4"/>
    <property type="match status" value="1"/>
</dbReference>
<reference evidence="2 3" key="1">
    <citation type="submission" date="2024-04" db="EMBL/GenBank/DDBJ databases">
        <title>Tritrichomonas musculus Genome.</title>
        <authorList>
            <person name="Alves-Ferreira E."/>
            <person name="Grigg M."/>
            <person name="Lorenzi H."/>
            <person name="Galac M."/>
        </authorList>
    </citation>
    <scope>NUCLEOTIDE SEQUENCE [LARGE SCALE GENOMIC DNA]</scope>
    <source>
        <strain evidence="2 3">EAF2021</strain>
    </source>
</reference>
<dbReference type="EMBL" id="JAPFFF010000040">
    <property type="protein sequence ID" value="KAK8841758.1"/>
    <property type="molecule type" value="Genomic_DNA"/>
</dbReference>
<protein>
    <recommendedName>
        <fullName evidence="1">Protein kinase domain-containing protein</fullName>
    </recommendedName>
</protein>
<dbReference type="InterPro" id="IPR000719">
    <property type="entry name" value="Prot_kinase_dom"/>
</dbReference>
<dbReference type="SUPFAM" id="SSF56112">
    <property type="entry name" value="Protein kinase-like (PK-like)"/>
    <property type="match status" value="1"/>
</dbReference>
<dbReference type="Proteomes" id="UP001470230">
    <property type="component" value="Unassembled WGS sequence"/>
</dbReference>
<dbReference type="Gene3D" id="1.10.510.10">
    <property type="entry name" value="Transferase(Phosphotransferase) domain 1"/>
    <property type="match status" value="1"/>
</dbReference>
<dbReference type="PROSITE" id="PS50011">
    <property type="entry name" value="PROTEIN_KINASE_DOM"/>
    <property type="match status" value="1"/>
</dbReference>
<dbReference type="Pfam" id="PF07714">
    <property type="entry name" value="PK_Tyr_Ser-Thr"/>
    <property type="match status" value="1"/>
</dbReference>
<gene>
    <name evidence="2" type="ORF">M9Y10_026706</name>
</gene>
<evidence type="ECO:0000313" key="3">
    <source>
        <dbReference type="Proteomes" id="UP001470230"/>
    </source>
</evidence>
<evidence type="ECO:0000313" key="2">
    <source>
        <dbReference type="EMBL" id="KAK8841758.1"/>
    </source>
</evidence>
<accession>A0ABR2H7F5</accession>
<dbReference type="InterPro" id="IPR011009">
    <property type="entry name" value="Kinase-like_dom_sf"/>
</dbReference>
<organism evidence="2 3">
    <name type="scientific">Tritrichomonas musculus</name>
    <dbReference type="NCBI Taxonomy" id="1915356"/>
    <lineage>
        <taxon>Eukaryota</taxon>
        <taxon>Metamonada</taxon>
        <taxon>Parabasalia</taxon>
        <taxon>Tritrichomonadida</taxon>
        <taxon>Tritrichomonadidae</taxon>
        <taxon>Tritrichomonas</taxon>
    </lineage>
</organism>
<feature type="domain" description="Protein kinase" evidence="1">
    <location>
        <begin position="1"/>
        <end position="264"/>
    </location>
</feature>
<proteinExistence type="predicted"/>
<evidence type="ECO:0000259" key="1">
    <source>
        <dbReference type="PROSITE" id="PS50011"/>
    </source>
</evidence>
<dbReference type="InterPro" id="IPR050167">
    <property type="entry name" value="Ser_Thr_protein_kinase"/>
</dbReference>
<dbReference type="PANTHER" id="PTHR23257">
    <property type="entry name" value="SERINE-THREONINE PROTEIN KINASE"/>
    <property type="match status" value="1"/>
</dbReference>
<comment type="caution">
    <text evidence="2">The sequence shown here is derived from an EMBL/GenBank/DDBJ whole genome shotgun (WGS) entry which is preliminary data.</text>
</comment>
<sequence length="282" mass="32836">MSTKEVSLEQFSLIKYIKRDHQGKKLLIEDKETKEQYFANSCYDEDSENELRHELHILEKYCHSTFTNLIGYSEIDFIGRECFTLIYEYAVNDSLQSLLDKGTLDNTQRQIILVGICRGMMLLHANRTIIRSLKPKNILIDENFHPRISNFTYAEQIEDGKEIFYGIGSIYYMAPEIYCGGEVDISSDVFSFAILMFQVVTNSVKPYIYISERSIFDLGVRPVFNVPVKIPIKSLIERCWSGDPDERPTFEELFHKLAFESEFFLDDVNTEKLLSYVNSIIK</sequence>
<dbReference type="InterPro" id="IPR001245">
    <property type="entry name" value="Ser-Thr/Tyr_kinase_cat_dom"/>
</dbReference>
<name>A0ABR2H7F5_9EUKA</name>
<keyword evidence="3" id="KW-1185">Reference proteome</keyword>